<proteinExistence type="predicted"/>
<dbReference type="CDD" id="cd06558">
    <property type="entry name" value="crotonase-like"/>
    <property type="match status" value="1"/>
</dbReference>
<feature type="region of interest" description="Disordered" evidence="1">
    <location>
        <begin position="260"/>
        <end position="285"/>
    </location>
</feature>
<dbReference type="PANTHER" id="PTHR43459">
    <property type="entry name" value="ENOYL-COA HYDRATASE"/>
    <property type="match status" value="1"/>
</dbReference>
<name>A0ABW5AKD2_9BRAD</name>
<dbReference type="SUPFAM" id="SSF52096">
    <property type="entry name" value="ClpP/crotonase"/>
    <property type="match status" value="1"/>
</dbReference>
<dbReference type="PANTHER" id="PTHR43459:SF1">
    <property type="entry name" value="EG:BACN32G11.4 PROTEIN"/>
    <property type="match status" value="1"/>
</dbReference>
<evidence type="ECO:0000313" key="2">
    <source>
        <dbReference type="EMBL" id="MFD2183314.1"/>
    </source>
</evidence>
<reference evidence="3" key="1">
    <citation type="journal article" date="2019" name="Int. J. Syst. Evol. Microbiol.">
        <title>The Global Catalogue of Microorganisms (GCM) 10K type strain sequencing project: providing services to taxonomists for standard genome sequencing and annotation.</title>
        <authorList>
            <consortium name="The Broad Institute Genomics Platform"/>
            <consortium name="The Broad Institute Genome Sequencing Center for Infectious Disease"/>
            <person name="Wu L."/>
            <person name="Ma J."/>
        </authorList>
    </citation>
    <scope>NUCLEOTIDE SEQUENCE [LARGE SCALE GENOMIC DNA]</scope>
    <source>
        <strain evidence="3">CGMCC 1.6774</strain>
    </source>
</reference>
<dbReference type="Pfam" id="PF00378">
    <property type="entry name" value="ECH_1"/>
    <property type="match status" value="1"/>
</dbReference>
<comment type="caution">
    <text evidence="2">The sequence shown here is derived from an EMBL/GenBank/DDBJ whole genome shotgun (WGS) entry which is preliminary data.</text>
</comment>
<gene>
    <name evidence="2" type="ORF">ACFSOX_14235</name>
</gene>
<protein>
    <submittedName>
        <fullName evidence="2">Enoyl-CoA hydratase/isomerase family protein</fullName>
    </submittedName>
</protein>
<dbReference type="Proteomes" id="UP001597314">
    <property type="component" value="Unassembled WGS sequence"/>
</dbReference>
<organism evidence="2 3">
    <name type="scientific">Rhodoplanes azumiensis</name>
    <dbReference type="NCBI Taxonomy" id="1897628"/>
    <lineage>
        <taxon>Bacteria</taxon>
        <taxon>Pseudomonadati</taxon>
        <taxon>Pseudomonadota</taxon>
        <taxon>Alphaproteobacteria</taxon>
        <taxon>Hyphomicrobiales</taxon>
        <taxon>Nitrobacteraceae</taxon>
        <taxon>Rhodoplanes</taxon>
    </lineage>
</organism>
<keyword evidence="3" id="KW-1185">Reference proteome</keyword>
<sequence length="285" mass="30624">MTDTPVRQFVDLVVENGIATVTLSRPEVRNAIHDAMRAELIGVLDRVAEDEAVRAVVITGRGGAFCAGGDVSGMRTRLAEPAGEIAFNGWRRQRKTHRSIASLHQMGKPTVAAVAGAAVGLGCDLALCCDFIVAGESAVFAMSFIHRGLVPDGGGLYFLPRRVGLPRAKELIFSGRRVKADEALRIGLADRLVSDTDLLATAQAWAAELGAGSPVALALTKSILDRTFELPEEQVFALGRQAQAICYTTTAHRESVEAFLSKAERKEADRRSTAREGTDRQEPSR</sequence>
<dbReference type="EMBL" id="JBHUIW010000016">
    <property type="protein sequence ID" value="MFD2183314.1"/>
    <property type="molecule type" value="Genomic_DNA"/>
</dbReference>
<accession>A0ABW5AKD2</accession>
<dbReference type="InterPro" id="IPR029045">
    <property type="entry name" value="ClpP/crotonase-like_dom_sf"/>
</dbReference>
<dbReference type="InterPro" id="IPR001753">
    <property type="entry name" value="Enoyl-CoA_hydra/iso"/>
</dbReference>
<evidence type="ECO:0000313" key="3">
    <source>
        <dbReference type="Proteomes" id="UP001597314"/>
    </source>
</evidence>
<dbReference type="RefSeq" id="WP_378478472.1">
    <property type="nucleotide sequence ID" value="NZ_JBHUIW010000016.1"/>
</dbReference>
<evidence type="ECO:0000256" key="1">
    <source>
        <dbReference type="SAM" id="MobiDB-lite"/>
    </source>
</evidence>
<dbReference type="Gene3D" id="3.90.226.10">
    <property type="entry name" value="2-enoyl-CoA Hydratase, Chain A, domain 1"/>
    <property type="match status" value="1"/>
</dbReference>